<feature type="transmembrane region" description="Helical" evidence="6">
    <location>
        <begin position="117"/>
        <end position="140"/>
    </location>
</feature>
<name>A0AAW0QRY2_9PEZI</name>
<dbReference type="Pfam" id="PF11710">
    <property type="entry name" value="Git3"/>
    <property type="match status" value="1"/>
</dbReference>
<evidence type="ECO:0000256" key="3">
    <source>
        <dbReference type="ARBA" id="ARBA00022989"/>
    </source>
</evidence>
<feature type="compositionally biased region" description="Acidic residues" evidence="5">
    <location>
        <begin position="583"/>
        <end position="593"/>
    </location>
</feature>
<evidence type="ECO:0000313" key="10">
    <source>
        <dbReference type="Proteomes" id="UP001392437"/>
    </source>
</evidence>
<feature type="transmembrane region" description="Helical" evidence="6">
    <location>
        <begin position="451"/>
        <end position="472"/>
    </location>
</feature>
<dbReference type="SUPFAM" id="SSF81321">
    <property type="entry name" value="Family A G protein-coupled receptor-like"/>
    <property type="match status" value="1"/>
</dbReference>
<dbReference type="EMBL" id="JAQQWP010000008">
    <property type="protein sequence ID" value="KAK8106439.1"/>
    <property type="molecule type" value="Genomic_DNA"/>
</dbReference>
<gene>
    <name evidence="9" type="ORF">PG999_009798</name>
</gene>
<keyword evidence="2 6" id="KW-0812">Transmembrane</keyword>
<comment type="subcellular location">
    <subcellularLocation>
        <location evidence="1">Membrane</location>
        <topology evidence="1">Multi-pass membrane protein</topology>
    </subcellularLocation>
</comment>
<dbReference type="Gene3D" id="1.20.1070.10">
    <property type="entry name" value="Rhodopsin 7-helix transmembrane proteins"/>
    <property type="match status" value="1"/>
</dbReference>
<feature type="compositionally biased region" description="Polar residues" evidence="5">
    <location>
        <begin position="399"/>
        <end position="420"/>
    </location>
</feature>
<evidence type="ECO:0008006" key="11">
    <source>
        <dbReference type="Google" id="ProtNLM"/>
    </source>
</evidence>
<dbReference type="PANTHER" id="PTHR23112">
    <property type="entry name" value="G PROTEIN-COUPLED RECEPTOR 157-RELATED"/>
    <property type="match status" value="1"/>
</dbReference>
<reference evidence="9 10" key="1">
    <citation type="submission" date="2023-01" db="EMBL/GenBank/DDBJ databases">
        <title>Analysis of 21 Apiospora genomes using comparative genomics revels a genus with tremendous synthesis potential of carbohydrate active enzymes and secondary metabolites.</title>
        <authorList>
            <person name="Sorensen T."/>
        </authorList>
    </citation>
    <scope>NUCLEOTIDE SEQUENCE [LARGE SCALE GENOMIC DNA]</scope>
    <source>
        <strain evidence="9 10">CBS 117206</strain>
    </source>
</reference>
<evidence type="ECO:0000256" key="6">
    <source>
        <dbReference type="SAM" id="Phobius"/>
    </source>
</evidence>
<feature type="domain" description="Glucose receptor Git3-like N-terminal" evidence="7">
    <location>
        <begin position="45"/>
        <end position="230"/>
    </location>
</feature>
<feature type="region of interest" description="Disordered" evidence="5">
    <location>
        <begin position="393"/>
        <end position="420"/>
    </location>
</feature>
<protein>
    <recommendedName>
        <fullName evidence="11">G protein-coupled glucose receptor regulating Gpa2</fullName>
    </recommendedName>
</protein>
<evidence type="ECO:0000256" key="1">
    <source>
        <dbReference type="ARBA" id="ARBA00004141"/>
    </source>
</evidence>
<evidence type="ECO:0000259" key="8">
    <source>
        <dbReference type="Pfam" id="PF11970"/>
    </source>
</evidence>
<feature type="region of interest" description="Disordered" evidence="5">
    <location>
        <begin position="550"/>
        <end position="593"/>
    </location>
</feature>
<organism evidence="9 10">
    <name type="scientific">Apiospora kogelbergensis</name>
    <dbReference type="NCBI Taxonomy" id="1337665"/>
    <lineage>
        <taxon>Eukaryota</taxon>
        <taxon>Fungi</taxon>
        <taxon>Dikarya</taxon>
        <taxon>Ascomycota</taxon>
        <taxon>Pezizomycotina</taxon>
        <taxon>Sordariomycetes</taxon>
        <taxon>Xylariomycetidae</taxon>
        <taxon>Amphisphaeriales</taxon>
        <taxon>Apiosporaceae</taxon>
        <taxon>Apiospora</taxon>
    </lineage>
</organism>
<dbReference type="GO" id="GO:0005886">
    <property type="term" value="C:plasma membrane"/>
    <property type="evidence" value="ECO:0007669"/>
    <property type="project" value="TreeGrafter"/>
</dbReference>
<comment type="caution">
    <text evidence="9">The sequence shown here is derived from an EMBL/GenBank/DDBJ whole genome shotgun (WGS) entry which is preliminary data.</text>
</comment>
<accession>A0AAW0QRY2</accession>
<keyword evidence="3 6" id="KW-1133">Transmembrane helix</keyword>
<keyword evidence="4 6" id="KW-0472">Membrane</keyword>
<dbReference type="PANTHER" id="PTHR23112:SF37">
    <property type="entry name" value="G PROTEIN-COUPLED RECEPTOR GPR1"/>
    <property type="match status" value="1"/>
</dbReference>
<keyword evidence="10" id="KW-1185">Reference proteome</keyword>
<evidence type="ECO:0000259" key="7">
    <source>
        <dbReference type="Pfam" id="PF11710"/>
    </source>
</evidence>
<feature type="compositionally biased region" description="Basic and acidic residues" evidence="5">
    <location>
        <begin position="550"/>
        <end position="582"/>
    </location>
</feature>
<dbReference type="AlphaFoldDB" id="A0AAW0QRY2"/>
<feature type="transmembrane region" description="Helical" evidence="6">
    <location>
        <begin position="88"/>
        <end position="105"/>
    </location>
</feature>
<dbReference type="InterPro" id="IPR022596">
    <property type="entry name" value="GPR1/2/3_C"/>
</dbReference>
<evidence type="ECO:0000256" key="4">
    <source>
        <dbReference type="ARBA" id="ARBA00023136"/>
    </source>
</evidence>
<feature type="transmembrane region" description="Helical" evidence="6">
    <location>
        <begin position="41"/>
        <end position="67"/>
    </location>
</feature>
<evidence type="ECO:0000256" key="5">
    <source>
        <dbReference type="SAM" id="MobiDB-lite"/>
    </source>
</evidence>
<dbReference type="GO" id="GO:0007189">
    <property type="term" value="P:adenylate cyclase-activating G protein-coupled receptor signaling pathway"/>
    <property type="evidence" value="ECO:0007669"/>
    <property type="project" value="TreeGrafter"/>
</dbReference>
<dbReference type="Pfam" id="PF11970">
    <property type="entry name" value="GPR_Gpa2_C"/>
    <property type="match status" value="1"/>
</dbReference>
<feature type="transmembrane region" description="Helical" evidence="6">
    <location>
        <begin position="160"/>
        <end position="178"/>
    </location>
</feature>
<feature type="transmembrane region" description="Helical" evidence="6">
    <location>
        <begin position="484"/>
        <end position="505"/>
    </location>
</feature>
<feature type="domain" description="G protein-coupled receptor GPR1/2/3 C-terminal" evidence="8">
    <location>
        <begin position="440"/>
        <end position="512"/>
    </location>
</feature>
<dbReference type="GO" id="GO:0004930">
    <property type="term" value="F:G protein-coupled receptor activity"/>
    <property type="evidence" value="ECO:0007669"/>
    <property type="project" value="TreeGrafter"/>
</dbReference>
<evidence type="ECO:0000313" key="9">
    <source>
        <dbReference type="EMBL" id="KAK8106439.1"/>
    </source>
</evidence>
<feature type="region of interest" description="Disordered" evidence="5">
    <location>
        <begin position="257"/>
        <end position="299"/>
    </location>
</feature>
<dbReference type="InterPro" id="IPR023041">
    <property type="entry name" value="Glucose_rcpt_Git3-like_N"/>
</dbReference>
<feature type="transmembrane region" description="Helical" evidence="6">
    <location>
        <begin position="209"/>
        <end position="231"/>
    </location>
</feature>
<sequence length="593" mass="67176">MAYQPQPTFARLVVRKVANGTDDGVDKNPDGLPVSFTPHTLYILESVSLSLSTISVFAALVAFYWFVRMRRSFRQDLIMLLIQSDMMKAFWLMLCPIVYFIQGTPVETKDTLCQVSAFFLTSAIEASDIAVLMVAIHSALFILRPQRSGGENGLYPYRRYAYAAWFVIPLILAAIVPITGERYVNTGPHCYLPVQPLWYRMAMSWVPRYIIFAVIICTYSGLYLFLGFRFYRLEKAQRRASTNTGTSNLKHRVKCISRNREPPPTPTLASHGLLGPSPPRTAVDQIPDRDRQQSVTSTVSTLKLDERTAQGTQLRKSQSEPVPWNWVDSDFQALSHPQTQQFGLDSASPTTISFALDPLGVTPPDDAVLRNAPKEEGLELEQSNIPWQQRIGGADRSARNPSYNLRRGGSSTQPFTRPANLRSSSSIHLTQSVTEDALYQSRMKMRKQLRLLFVYPLMYIITWIAPFVSHIYTTADPDDQEQPFGLLLTSVASLCIGAAVDCCFFSSWEQPWLHLQGGFIEGFARRVRFGNHKKTMGRTREEQLREASAALDRRNQENAEREAAAARDREQPQQRRSTREWWDSLEEEEVGGV</sequence>
<dbReference type="Proteomes" id="UP001392437">
    <property type="component" value="Unassembled WGS sequence"/>
</dbReference>
<proteinExistence type="predicted"/>
<evidence type="ECO:0000256" key="2">
    <source>
        <dbReference type="ARBA" id="ARBA00022692"/>
    </source>
</evidence>